<name>A0AAE8SUB7_9PEZI</name>
<reference evidence="4" key="1">
    <citation type="submission" date="2018-03" db="EMBL/GenBank/DDBJ databases">
        <authorList>
            <person name="Guldener U."/>
        </authorList>
    </citation>
    <scope>NUCLEOTIDE SEQUENCE</scope>
</reference>
<dbReference type="Gene3D" id="3.40.50.300">
    <property type="entry name" value="P-loop containing nucleotide triphosphate hydrolases"/>
    <property type="match status" value="1"/>
</dbReference>
<feature type="domain" description="Nephrocystin 3-like N-terminal" evidence="3">
    <location>
        <begin position="312"/>
        <end position="488"/>
    </location>
</feature>
<evidence type="ECO:0000259" key="3">
    <source>
        <dbReference type="Pfam" id="PF24883"/>
    </source>
</evidence>
<keyword evidence="5" id="KW-1185">Reference proteome</keyword>
<accession>A0AAE8SUB7</accession>
<dbReference type="EMBL" id="ONZQ02000005">
    <property type="protein sequence ID" value="SPO01544.1"/>
    <property type="molecule type" value="Genomic_DNA"/>
</dbReference>
<evidence type="ECO:0000313" key="5">
    <source>
        <dbReference type="Proteomes" id="UP001187682"/>
    </source>
</evidence>
<dbReference type="InterPro" id="IPR027417">
    <property type="entry name" value="P-loop_NTPase"/>
</dbReference>
<gene>
    <name evidence="4" type="ORF">DNG_04217</name>
</gene>
<evidence type="ECO:0000313" key="4">
    <source>
        <dbReference type="EMBL" id="SPO01544.1"/>
    </source>
</evidence>
<protein>
    <recommendedName>
        <fullName evidence="3">Nephrocystin 3-like N-terminal domain-containing protein</fullName>
    </recommendedName>
</protein>
<feature type="compositionally biased region" description="Basic and acidic residues" evidence="2">
    <location>
        <begin position="722"/>
        <end position="731"/>
    </location>
</feature>
<dbReference type="AlphaFoldDB" id="A0AAE8SUB7"/>
<dbReference type="InterPro" id="IPR056884">
    <property type="entry name" value="NPHP3-like_N"/>
</dbReference>
<dbReference type="PANTHER" id="PTHR10039:SF5">
    <property type="entry name" value="NACHT DOMAIN-CONTAINING PROTEIN"/>
    <property type="match status" value="1"/>
</dbReference>
<dbReference type="SUPFAM" id="SSF52540">
    <property type="entry name" value="P-loop containing nucleoside triphosphate hydrolases"/>
    <property type="match status" value="1"/>
</dbReference>
<dbReference type="Proteomes" id="UP001187682">
    <property type="component" value="Unassembled WGS sequence"/>
</dbReference>
<organism evidence="4 5">
    <name type="scientific">Cephalotrichum gorgonifer</name>
    <dbReference type="NCBI Taxonomy" id="2041049"/>
    <lineage>
        <taxon>Eukaryota</taxon>
        <taxon>Fungi</taxon>
        <taxon>Dikarya</taxon>
        <taxon>Ascomycota</taxon>
        <taxon>Pezizomycotina</taxon>
        <taxon>Sordariomycetes</taxon>
        <taxon>Hypocreomycetidae</taxon>
        <taxon>Microascales</taxon>
        <taxon>Microascaceae</taxon>
        <taxon>Cephalotrichum</taxon>
    </lineage>
</organism>
<comment type="caution">
    <text evidence="4">The sequence shown here is derived from an EMBL/GenBank/DDBJ whole genome shotgun (WGS) entry which is preliminary data.</text>
</comment>
<evidence type="ECO:0000256" key="2">
    <source>
        <dbReference type="SAM" id="MobiDB-lite"/>
    </source>
</evidence>
<feature type="region of interest" description="Disordered" evidence="2">
    <location>
        <begin position="722"/>
        <end position="745"/>
    </location>
</feature>
<dbReference type="Pfam" id="PF24883">
    <property type="entry name" value="NPHP3_N"/>
    <property type="match status" value="1"/>
</dbReference>
<proteinExistence type="predicted"/>
<keyword evidence="1" id="KW-0677">Repeat</keyword>
<sequence length="952" mass="106530">MDPVTAFGLVVNILTFIEFTSKVLPGAYDLYVSGRESTKENDQIEKVITDLKDCSLGLSVNAGSASIHEVALQKLAKDCDELCLELITNLSKLKLSKKSKWGALKKSVASQWKKKDIAALEARLGEYRQQMNLRLVAILQDDQSTIKAQLDKVQAAAEKMSSTSANGLQALREDILGLLSPPTATNLGTHGQPSVLFDSLGNIGRKIDELHKATRTTDCETRILEHLWFKEIFAREDLIDNAADGTFDWILESREDGQSPQVSISDADSPEADRSPASSSAEGSDGGDDISRDSSTFRNLIGLSDEMKAARKRLQDWLSSGSGVFHISGKAGAGKSTLMKLLCRHERTKELLRTWSNQKGLVFASFYFWNPGSELQNSLPGLYRSILFHVLRQCPDLIPRVFPTQWKQLYAAQPSSRKLETGHFRESAIKEAFKLLIESSGTYNDVSICLFIDGLDEYHAKAYDHRLLASEISKWTKAYNVKICASSRPHVEFMDGFKEAQRLHLHDLTSRDIMRLACQMFENDPNFLRVKHTYSSLVEEIVKGAEGVFLWAVLVLKSVIAEVGLHSTHARLLGKIHESPRELDDLYDKILGALDPGDRRRANLMLSLVLTCPPQDVVETIEFDWIDDIADPTFPSHKHIRPFHSDEDFSSRLEAATRQVSGLTRGLLVTKEGIVCGRFIPMRFVEIYTGFRIIYHSKASHGTFLHWAISSGQSIYVEEEMKRGGMPRKDENDLEAMSSDPDSSRSSSVILSAAVCSHDTDMCDLLVRAGFSVRHKVALYRDSSMEPTHSGTATVWLVLVSFTVFWKNMATGIKTRPLESVLRRYQGLPTVFGFIYDSHLSDVFAVSLQDFIELASPPNSKTLLGLLPPPPQTLTLPPGFVAELHRYLRKEVEVEGEIAEVKMLSTNPLAMKAYMQQDKDSGTDDPDDRFRWLGTASEGEWLLGHGWQFRVY</sequence>
<dbReference type="PANTHER" id="PTHR10039">
    <property type="entry name" value="AMELOGENIN"/>
    <property type="match status" value="1"/>
</dbReference>
<evidence type="ECO:0000256" key="1">
    <source>
        <dbReference type="ARBA" id="ARBA00022737"/>
    </source>
</evidence>
<feature type="region of interest" description="Disordered" evidence="2">
    <location>
        <begin position="255"/>
        <end position="293"/>
    </location>
</feature>